<name>A0AAW8F2B9_9ACTN</name>
<protein>
    <recommendedName>
        <fullName evidence="3">Transposase</fullName>
    </recommendedName>
</protein>
<dbReference type="EMBL" id="JAUSZV010000001">
    <property type="protein sequence ID" value="MDQ0904217.1"/>
    <property type="molecule type" value="Genomic_DNA"/>
</dbReference>
<gene>
    <name evidence="1" type="ORF">QFZ22_000202</name>
</gene>
<evidence type="ECO:0000313" key="1">
    <source>
        <dbReference type="EMBL" id="MDQ0904217.1"/>
    </source>
</evidence>
<comment type="caution">
    <text evidence="1">The sequence shown here is derived from an EMBL/GenBank/DDBJ whole genome shotgun (WGS) entry which is preliminary data.</text>
</comment>
<reference evidence="1" key="1">
    <citation type="submission" date="2023-07" db="EMBL/GenBank/DDBJ databases">
        <title>Comparative genomics of wheat-associated soil bacteria to identify genetic determinants of phenazine resistance.</title>
        <authorList>
            <person name="Mouncey N."/>
        </authorList>
    </citation>
    <scope>NUCLEOTIDE SEQUENCE</scope>
    <source>
        <strain evidence="1">V4I22</strain>
    </source>
</reference>
<proteinExistence type="predicted"/>
<dbReference type="RefSeq" id="WP_306971767.1">
    <property type="nucleotide sequence ID" value="NZ_JAUSZV010000001.1"/>
</dbReference>
<sequence>MKDRLADRDKSIEELTAFKKLALSRLAAQQGEIMHLRSPQPSPEPTPPAKLTTVPRARTTIIGTCS</sequence>
<evidence type="ECO:0008006" key="3">
    <source>
        <dbReference type="Google" id="ProtNLM"/>
    </source>
</evidence>
<evidence type="ECO:0000313" key="2">
    <source>
        <dbReference type="Proteomes" id="UP001234216"/>
    </source>
</evidence>
<accession>A0AAW8F2B9</accession>
<dbReference type="Proteomes" id="UP001234216">
    <property type="component" value="Unassembled WGS sequence"/>
</dbReference>
<organism evidence="1 2">
    <name type="scientific">Streptomyces canus</name>
    <dbReference type="NCBI Taxonomy" id="58343"/>
    <lineage>
        <taxon>Bacteria</taxon>
        <taxon>Bacillati</taxon>
        <taxon>Actinomycetota</taxon>
        <taxon>Actinomycetes</taxon>
        <taxon>Kitasatosporales</taxon>
        <taxon>Streptomycetaceae</taxon>
        <taxon>Streptomyces</taxon>
        <taxon>Streptomyces aurantiacus group</taxon>
    </lineage>
</organism>
<dbReference type="AlphaFoldDB" id="A0AAW8F2B9"/>